<dbReference type="PRINTS" id="PR00463">
    <property type="entry name" value="EP450I"/>
</dbReference>
<dbReference type="Pfam" id="PF00067">
    <property type="entry name" value="p450"/>
    <property type="match status" value="1"/>
</dbReference>
<comment type="cofactor">
    <cofactor evidence="7">
        <name>heme</name>
        <dbReference type="ChEBI" id="CHEBI:30413"/>
    </cofactor>
</comment>
<keyword evidence="3 7" id="KW-0479">Metal-binding</keyword>
<dbReference type="PANTHER" id="PTHR24289:SF1">
    <property type="entry name" value="STEROID 17-ALPHA-HYDROXYLASE_17,20 LYASE"/>
    <property type="match status" value="1"/>
</dbReference>
<proteinExistence type="inferred from homology"/>
<dbReference type="PROSITE" id="PS00086">
    <property type="entry name" value="CYTOCHROME_P450"/>
    <property type="match status" value="1"/>
</dbReference>
<evidence type="ECO:0000256" key="3">
    <source>
        <dbReference type="ARBA" id="ARBA00022723"/>
    </source>
</evidence>
<evidence type="ECO:0000256" key="2">
    <source>
        <dbReference type="ARBA" id="ARBA00022617"/>
    </source>
</evidence>
<dbReference type="InterPro" id="IPR036396">
    <property type="entry name" value="Cyt_P450_sf"/>
</dbReference>
<keyword evidence="4 8" id="KW-0560">Oxidoreductase</keyword>
<keyword evidence="2 7" id="KW-0349">Heme</keyword>
<reference evidence="10" key="1">
    <citation type="submission" date="2014-12" db="EMBL/GenBank/DDBJ databases">
        <title>Insight into the proteome of Arion vulgaris.</title>
        <authorList>
            <person name="Aradska J."/>
            <person name="Bulat T."/>
            <person name="Smidak R."/>
            <person name="Sarate P."/>
            <person name="Gangsoo J."/>
            <person name="Sialana F."/>
            <person name="Bilban M."/>
            <person name="Lubec G."/>
        </authorList>
    </citation>
    <scope>NUCLEOTIDE SEQUENCE</scope>
    <source>
        <tissue evidence="10">Skin</tissue>
    </source>
</reference>
<evidence type="ECO:0000256" key="1">
    <source>
        <dbReference type="ARBA" id="ARBA00010617"/>
    </source>
</evidence>
<feature type="binding site" description="axial binding residue" evidence="7">
    <location>
        <position position="457"/>
    </location>
    <ligand>
        <name>heme</name>
        <dbReference type="ChEBI" id="CHEBI:30413"/>
    </ligand>
    <ligandPart>
        <name>Fe</name>
        <dbReference type="ChEBI" id="CHEBI:18248"/>
    </ligandPart>
</feature>
<dbReference type="AlphaFoldDB" id="A0A0B7BH72"/>
<protein>
    <recommendedName>
        <fullName evidence="11">Cytochrome P450</fullName>
    </recommendedName>
</protein>
<dbReference type="InterPro" id="IPR002401">
    <property type="entry name" value="Cyt_P450_E_grp-I"/>
</dbReference>
<keyword evidence="9" id="KW-0812">Transmembrane</keyword>
<keyword evidence="5 7" id="KW-0408">Iron</keyword>
<evidence type="ECO:0000256" key="8">
    <source>
        <dbReference type="RuleBase" id="RU000461"/>
    </source>
</evidence>
<evidence type="ECO:0000313" key="10">
    <source>
        <dbReference type="EMBL" id="CEK92232.1"/>
    </source>
</evidence>
<sequence length="522" mass="59847">MLSESKMDTLIEYISVKTILLSAMLGLVGYWIMSWAFKKTSKNLPPGPREWNTTWKLLKATWNDSIVELTTEWAMKYGPITFVSSLGQQIAFLNSPELVRKLFSSDEYKLLLADRMANAASRLVWYNRKDLIFTKFDDIMQKKRRMFFKVIGLYGEGVDKFENVVWGEMERMFAEIEKFQGKDMNLSLSLSRSLKIIIYILAMGERPSDPTIPDILEEYDNAFNKLSAPDVDFVLDKMPILTKIPGKYKQAMNRLSTARKAAEELIYFNPKKTHVPGQPRGIADLLFDLQKKPGNEWMDTDPEHIIAFLVSLFFAAHLTTRASLVGSFLCLMNYPNVAKRIQEEVDRVIGSDRPKLSDRSSMPYTKATTLEVLRYVGQVPLYGFRNASADITLDGMTIPKDTAVVVNSAYFLRDEKLWEDPGSFKPERFLDNEGNILPVSHPSRKNLIVFGAGARSCPGEAFARSRMFLFLTGILQRFDILPPDNEKLVPADFKINHEYVNGFVRQIQPYKCRVIRRQQKTE</sequence>
<name>A0A0B7BH72_9EUPU</name>
<comment type="similarity">
    <text evidence="1 8">Belongs to the cytochrome P450 family.</text>
</comment>
<dbReference type="InterPro" id="IPR001128">
    <property type="entry name" value="Cyt_P450"/>
</dbReference>
<organism evidence="10">
    <name type="scientific">Arion vulgaris</name>
    <dbReference type="NCBI Taxonomy" id="1028688"/>
    <lineage>
        <taxon>Eukaryota</taxon>
        <taxon>Metazoa</taxon>
        <taxon>Spiralia</taxon>
        <taxon>Lophotrochozoa</taxon>
        <taxon>Mollusca</taxon>
        <taxon>Gastropoda</taxon>
        <taxon>Heterobranchia</taxon>
        <taxon>Euthyneura</taxon>
        <taxon>Panpulmonata</taxon>
        <taxon>Eupulmonata</taxon>
        <taxon>Stylommatophora</taxon>
        <taxon>Helicina</taxon>
        <taxon>Arionoidea</taxon>
        <taxon>Arionidae</taxon>
        <taxon>Arion</taxon>
    </lineage>
</organism>
<dbReference type="GO" id="GO:0016705">
    <property type="term" value="F:oxidoreductase activity, acting on paired donors, with incorporation or reduction of molecular oxygen"/>
    <property type="evidence" value="ECO:0007669"/>
    <property type="project" value="InterPro"/>
</dbReference>
<evidence type="ECO:0008006" key="11">
    <source>
        <dbReference type="Google" id="ProtNLM"/>
    </source>
</evidence>
<dbReference type="GO" id="GO:0004497">
    <property type="term" value="F:monooxygenase activity"/>
    <property type="evidence" value="ECO:0007669"/>
    <property type="project" value="UniProtKB-KW"/>
</dbReference>
<evidence type="ECO:0000256" key="7">
    <source>
        <dbReference type="PIRSR" id="PIRSR602401-1"/>
    </source>
</evidence>
<evidence type="ECO:0000256" key="4">
    <source>
        <dbReference type="ARBA" id="ARBA00023002"/>
    </source>
</evidence>
<evidence type="ECO:0000256" key="9">
    <source>
        <dbReference type="SAM" id="Phobius"/>
    </source>
</evidence>
<dbReference type="GO" id="GO:0020037">
    <property type="term" value="F:heme binding"/>
    <property type="evidence" value="ECO:0007669"/>
    <property type="project" value="InterPro"/>
</dbReference>
<dbReference type="InterPro" id="IPR017972">
    <property type="entry name" value="Cyt_P450_CS"/>
</dbReference>
<accession>A0A0B7BH72</accession>
<feature type="transmembrane region" description="Helical" evidence="9">
    <location>
        <begin position="12"/>
        <end position="33"/>
    </location>
</feature>
<evidence type="ECO:0000256" key="5">
    <source>
        <dbReference type="ARBA" id="ARBA00023004"/>
    </source>
</evidence>
<dbReference type="Gene3D" id="1.10.630.10">
    <property type="entry name" value="Cytochrome P450"/>
    <property type="match status" value="1"/>
</dbReference>
<dbReference type="GO" id="GO:0005506">
    <property type="term" value="F:iron ion binding"/>
    <property type="evidence" value="ECO:0007669"/>
    <property type="project" value="InterPro"/>
</dbReference>
<keyword evidence="9" id="KW-1133">Transmembrane helix</keyword>
<keyword evidence="6 8" id="KW-0503">Monooxygenase</keyword>
<dbReference type="PANTHER" id="PTHR24289">
    <property type="entry name" value="STEROID 17-ALPHA-HYDROXYLASE/17,20 LYASE"/>
    <property type="match status" value="1"/>
</dbReference>
<keyword evidence="9" id="KW-0472">Membrane</keyword>
<dbReference type="SUPFAM" id="SSF48264">
    <property type="entry name" value="Cytochrome P450"/>
    <property type="match status" value="1"/>
</dbReference>
<gene>
    <name evidence="10" type="primary">ORF187199</name>
</gene>
<dbReference type="EMBL" id="HACG01045367">
    <property type="protein sequence ID" value="CEK92232.1"/>
    <property type="molecule type" value="Transcribed_RNA"/>
</dbReference>
<evidence type="ECO:0000256" key="6">
    <source>
        <dbReference type="ARBA" id="ARBA00023033"/>
    </source>
</evidence>